<dbReference type="PANTHER" id="PTHR30600:SF9">
    <property type="entry name" value="BLR7738 PROTEIN"/>
    <property type="match status" value="1"/>
</dbReference>
<dbReference type="PROSITE" id="PS51007">
    <property type="entry name" value="CYTC"/>
    <property type="match status" value="1"/>
</dbReference>
<feature type="signal peptide" evidence="5">
    <location>
        <begin position="1"/>
        <end position="26"/>
    </location>
</feature>
<evidence type="ECO:0000256" key="1">
    <source>
        <dbReference type="ARBA" id="ARBA00022617"/>
    </source>
</evidence>
<evidence type="ECO:0000256" key="3">
    <source>
        <dbReference type="ARBA" id="ARBA00023004"/>
    </source>
</evidence>
<keyword evidence="8" id="KW-1185">Reference proteome</keyword>
<keyword evidence="1 4" id="KW-0349">Heme</keyword>
<accession>F3Z3H5</accession>
<evidence type="ECO:0000256" key="5">
    <source>
        <dbReference type="SAM" id="SignalP"/>
    </source>
</evidence>
<keyword evidence="5" id="KW-0732">Signal</keyword>
<sequence length="442" mass="47644" precursor="true">MERSMLVKGLMLLSCICLAFPATALAADAKSGAQTGDKCANGGDYEQQTLNNAEEQFDRGKEVFRFDTFGSEEFWGGQLRLHETLSGLPPSAALQLGLKVDAEALPGDFIDQLEQGMVDLDDPAGTLLLLKQDAVVGVKGFFEGDNLVSVGISCSLCHSTVDDSLAPGVGRRLDGWANRDLDVGKVIASAPTLQPFAEVLGVSEAAVEQVLTSWGPGKFDAILVLDGKGFRPDGGSASVLIPPAFGLAGFNLATWTGWGSVTYWNAFVANLEMRGMGTFFDERLTDAEKFPIAAENGFTDIRNTPDLITPKLTDLHFYQLALPAPEPPAGSFDTAAAARGEELFSGKAECARCHVPPLYTEPGWNLHSPDDIGIDDFQASRSPTDRYRTAPLKGLWAHVEGGFFHDGRFATLLDVINHYNTNMDLGLTEAEKMDLEQYLLSL</sequence>
<reference evidence="7 8" key="1">
    <citation type="journal article" date="2011" name="J. Bacteriol.">
        <title>Genome sequence of the mercury-methylating and pleomorphic Desulfovibrio africanus Strain Walvis Bay.</title>
        <authorList>
            <person name="Brown S.D."/>
            <person name="Wall J.D."/>
            <person name="Kucken A.M."/>
            <person name="Gilmour C.C."/>
            <person name="Podar M."/>
            <person name="Brandt C.C."/>
            <person name="Teshima H."/>
            <person name="Detter J.C."/>
            <person name="Han C.S."/>
            <person name="Land M.L."/>
            <person name="Lucas S."/>
            <person name="Han J."/>
            <person name="Pennacchio L."/>
            <person name="Nolan M."/>
            <person name="Pitluck S."/>
            <person name="Woyke T."/>
            <person name="Goodwin L."/>
            <person name="Palumbo A.V."/>
            <person name="Elias D.A."/>
        </authorList>
    </citation>
    <scope>NUCLEOTIDE SEQUENCE [LARGE SCALE GENOMIC DNA]</scope>
    <source>
        <strain evidence="7 8">Walvis Bay</strain>
    </source>
</reference>
<evidence type="ECO:0000313" key="7">
    <source>
        <dbReference type="EMBL" id="EGJ50347.1"/>
    </source>
</evidence>
<dbReference type="InterPro" id="IPR036909">
    <property type="entry name" value="Cyt_c-like_dom_sf"/>
</dbReference>
<organism evidence="7 8">
    <name type="scientific">Desulfocurvibacter africanus subsp. africanus str. Walvis Bay</name>
    <dbReference type="NCBI Taxonomy" id="690850"/>
    <lineage>
        <taxon>Bacteria</taxon>
        <taxon>Pseudomonadati</taxon>
        <taxon>Thermodesulfobacteriota</taxon>
        <taxon>Desulfovibrionia</taxon>
        <taxon>Desulfovibrionales</taxon>
        <taxon>Desulfovibrionaceae</taxon>
        <taxon>Desulfocurvibacter</taxon>
    </lineage>
</organism>
<dbReference type="Gene3D" id="1.10.760.10">
    <property type="entry name" value="Cytochrome c-like domain"/>
    <property type="match status" value="1"/>
</dbReference>
<keyword evidence="2 4" id="KW-0479">Metal-binding</keyword>
<gene>
    <name evidence="7" type="ORF">Desaf_2018</name>
</gene>
<name>F3Z3H5_DESAF</name>
<feature type="domain" description="Cytochrome c" evidence="6">
    <location>
        <begin position="335"/>
        <end position="442"/>
    </location>
</feature>
<keyword evidence="3 4" id="KW-0408">Iron</keyword>
<dbReference type="KEGG" id="daf:Desaf_2018"/>
<dbReference type="STRING" id="690850.Desaf_2018"/>
<dbReference type="InterPro" id="IPR009056">
    <property type="entry name" value="Cyt_c-like_dom"/>
</dbReference>
<feature type="chain" id="PRO_5003303345" evidence="5">
    <location>
        <begin position="27"/>
        <end position="442"/>
    </location>
</feature>
<dbReference type="Proteomes" id="UP000007844">
    <property type="component" value="Chromosome"/>
</dbReference>
<dbReference type="GO" id="GO:0046872">
    <property type="term" value="F:metal ion binding"/>
    <property type="evidence" value="ECO:0007669"/>
    <property type="project" value="UniProtKB-KW"/>
</dbReference>
<dbReference type="InterPro" id="IPR051395">
    <property type="entry name" value="Cytochrome_c_Peroxidase/MauG"/>
</dbReference>
<dbReference type="GO" id="GO:0020037">
    <property type="term" value="F:heme binding"/>
    <property type="evidence" value="ECO:0007669"/>
    <property type="project" value="InterPro"/>
</dbReference>
<keyword evidence="7" id="KW-0449">Lipoprotein</keyword>
<evidence type="ECO:0000256" key="4">
    <source>
        <dbReference type="PROSITE-ProRule" id="PRU00433"/>
    </source>
</evidence>
<evidence type="ECO:0000313" key="8">
    <source>
        <dbReference type="Proteomes" id="UP000007844"/>
    </source>
</evidence>
<proteinExistence type="predicted"/>
<dbReference type="AlphaFoldDB" id="F3Z3H5"/>
<dbReference type="HOGENOM" id="CLU_596712_0_0_7"/>
<evidence type="ECO:0000256" key="2">
    <source>
        <dbReference type="ARBA" id="ARBA00022723"/>
    </source>
</evidence>
<dbReference type="SUPFAM" id="SSF46626">
    <property type="entry name" value="Cytochrome c"/>
    <property type="match status" value="1"/>
</dbReference>
<protein>
    <submittedName>
        <fullName evidence="7">Putative lipoprotein</fullName>
    </submittedName>
</protein>
<dbReference type="GO" id="GO:0004130">
    <property type="term" value="F:cytochrome-c peroxidase activity"/>
    <property type="evidence" value="ECO:0007669"/>
    <property type="project" value="TreeGrafter"/>
</dbReference>
<evidence type="ECO:0000259" key="6">
    <source>
        <dbReference type="PROSITE" id="PS51007"/>
    </source>
</evidence>
<dbReference type="GO" id="GO:0009055">
    <property type="term" value="F:electron transfer activity"/>
    <property type="evidence" value="ECO:0007669"/>
    <property type="project" value="InterPro"/>
</dbReference>
<dbReference type="eggNOG" id="COG1858">
    <property type="taxonomic scope" value="Bacteria"/>
</dbReference>
<dbReference type="EMBL" id="CP003221">
    <property type="protein sequence ID" value="EGJ50347.1"/>
    <property type="molecule type" value="Genomic_DNA"/>
</dbReference>
<dbReference type="PANTHER" id="PTHR30600">
    <property type="entry name" value="CYTOCHROME C PEROXIDASE-RELATED"/>
    <property type="match status" value="1"/>
</dbReference>